<gene>
    <name evidence="1" type="ORF">NSJP_3226</name>
</gene>
<dbReference type="KEGG" id="nja:NSJP_3226"/>
<proteinExistence type="predicted"/>
<reference evidence="1 2" key="1">
    <citation type="submission" date="2017-03" db="EMBL/GenBank/DDBJ databases">
        <authorList>
            <person name="Afonso C.L."/>
            <person name="Miller P.J."/>
            <person name="Scott M.A."/>
            <person name="Spackman E."/>
            <person name="Goraichik I."/>
            <person name="Dimitrov K.M."/>
            <person name="Suarez D.L."/>
            <person name="Swayne D.E."/>
        </authorList>
    </citation>
    <scope>NUCLEOTIDE SEQUENCE [LARGE SCALE GENOMIC DNA]</scope>
    <source>
        <strain evidence="1">Genome sequencing of Nitrospira japonica strain NJ11</strain>
    </source>
</reference>
<dbReference type="EMBL" id="LT828648">
    <property type="protein sequence ID" value="SLM49393.1"/>
    <property type="molecule type" value="Genomic_DNA"/>
</dbReference>
<sequence length="101" mass="11215">MDELEEKANTLFTGKTSQLAASHNHIRCTVDGCLQHATVACEVAVKNSHLGPDGEIHHIPLCSNHAQAGDTLRWEWRRDPDASATRKLRLDNLFALDTVED</sequence>
<evidence type="ECO:0000313" key="1">
    <source>
        <dbReference type="EMBL" id="SLM49393.1"/>
    </source>
</evidence>
<dbReference type="AlphaFoldDB" id="A0A1W1I9B0"/>
<protein>
    <submittedName>
        <fullName evidence="1">Uncharacterized protein</fullName>
    </submittedName>
</protein>
<dbReference type="STRING" id="1325564.NSJP_3226"/>
<keyword evidence="2" id="KW-1185">Reference proteome</keyword>
<evidence type="ECO:0000313" key="2">
    <source>
        <dbReference type="Proteomes" id="UP000192042"/>
    </source>
</evidence>
<organism evidence="1 2">
    <name type="scientific">Nitrospira japonica</name>
    <dbReference type="NCBI Taxonomy" id="1325564"/>
    <lineage>
        <taxon>Bacteria</taxon>
        <taxon>Pseudomonadati</taxon>
        <taxon>Nitrospirota</taxon>
        <taxon>Nitrospiria</taxon>
        <taxon>Nitrospirales</taxon>
        <taxon>Nitrospiraceae</taxon>
        <taxon>Nitrospira</taxon>
    </lineage>
</organism>
<name>A0A1W1I9B0_9BACT</name>
<accession>A0A1W1I9B0</accession>
<dbReference type="Proteomes" id="UP000192042">
    <property type="component" value="Chromosome I"/>
</dbReference>
<dbReference type="RefSeq" id="WP_080887624.1">
    <property type="nucleotide sequence ID" value="NZ_LT828648.1"/>
</dbReference>